<dbReference type="PANTHER" id="PTHR30622">
    <property type="entry name" value="UNDECAPRENYL-DIPHOSPHATASE"/>
    <property type="match status" value="1"/>
</dbReference>
<comment type="similarity">
    <text evidence="2">Belongs to the UppP family.</text>
</comment>
<dbReference type="GO" id="GO:0046677">
    <property type="term" value="P:response to antibiotic"/>
    <property type="evidence" value="ECO:0007669"/>
    <property type="project" value="UniProtKB-KW"/>
</dbReference>
<evidence type="ECO:0000256" key="2">
    <source>
        <dbReference type="ARBA" id="ARBA00010621"/>
    </source>
</evidence>
<evidence type="ECO:0000256" key="9">
    <source>
        <dbReference type="ARBA" id="ARBA00023136"/>
    </source>
</evidence>
<feature type="transmembrane region" description="Helical" evidence="14">
    <location>
        <begin position="46"/>
        <end position="63"/>
    </location>
</feature>
<feature type="transmembrane region" description="Helical" evidence="14">
    <location>
        <begin position="259"/>
        <end position="277"/>
    </location>
</feature>
<keyword evidence="9 14" id="KW-0472">Membrane</keyword>
<evidence type="ECO:0000256" key="5">
    <source>
        <dbReference type="ARBA" id="ARBA00022475"/>
    </source>
</evidence>
<keyword evidence="8 14" id="KW-1133">Transmembrane helix</keyword>
<gene>
    <name evidence="15" type="ORF">LBW55_02695</name>
</gene>
<feature type="transmembrane region" description="Helical" evidence="14">
    <location>
        <begin position="118"/>
        <end position="138"/>
    </location>
</feature>
<evidence type="ECO:0000256" key="1">
    <source>
        <dbReference type="ARBA" id="ARBA00004651"/>
    </source>
</evidence>
<dbReference type="KEGG" id="rsy:RSUY_47370"/>
<comment type="catalytic activity">
    <reaction evidence="13">
        <text>di-trans,octa-cis-undecaprenyl diphosphate + H2O = di-trans,octa-cis-undecaprenyl phosphate + phosphate + H(+)</text>
        <dbReference type="Rhea" id="RHEA:28094"/>
        <dbReference type="ChEBI" id="CHEBI:15377"/>
        <dbReference type="ChEBI" id="CHEBI:15378"/>
        <dbReference type="ChEBI" id="CHEBI:43474"/>
        <dbReference type="ChEBI" id="CHEBI:58405"/>
        <dbReference type="ChEBI" id="CHEBI:60392"/>
        <dbReference type="EC" id="3.6.1.27"/>
    </reaction>
</comment>
<evidence type="ECO:0000256" key="6">
    <source>
        <dbReference type="ARBA" id="ARBA00022692"/>
    </source>
</evidence>
<evidence type="ECO:0000256" key="10">
    <source>
        <dbReference type="ARBA" id="ARBA00023251"/>
    </source>
</evidence>
<accession>A0AAE3NCF6</accession>
<feature type="transmembrane region" description="Helical" evidence="14">
    <location>
        <begin position="191"/>
        <end position="208"/>
    </location>
</feature>
<evidence type="ECO:0000256" key="13">
    <source>
        <dbReference type="ARBA" id="ARBA00047594"/>
    </source>
</evidence>
<organism evidence="15 16">
    <name type="scientific">Ralstonia solanacearum</name>
    <name type="common">Pseudomonas solanacearum</name>
    <dbReference type="NCBI Taxonomy" id="305"/>
    <lineage>
        <taxon>Bacteria</taxon>
        <taxon>Pseudomonadati</taxon>
        <taxon>Pseudomonadota</taxon>
        <taxon>Betaproteobacteria</taxon>
        <taxon>Burkholderiales</taxon>
        <taxon>Burkholderiaceae</taxon>
        <taxon>Ralstonia</taxon>
        <taxon>Ralstonia solanacearum species complex</taxon>
    </lineage>
</organism>
<evidence type="ECO:0000256" key="14">
    <source>
        <dbReference type="SAM" id="Phobius"/>
    </source>
</evidence>
<dbReference type="AlphaFoldDB" id="A0AAE3NCF6"/>
<evidence type="ECO:0000256" key="7">
    <source>
        <dbReference type="ARBA" id="ARBA00022801"/>
    </source>
</evidence>
<comment type="subcellular location">
    <subcellularLocation>
        <location evidence="1">Cell membrane</location>
        <topology evidence="1">Multi-pass membrane protein</topology>
    </subcellularLocation>
</comment>
<dbReference type="Pfam" id="PF02673">
    <property type="entry name" value="BacA"/>
    <property type="match status" value="1"/>
</dbReference>
<dbReference type="PANTHER" id="PTHR30622:SF2">
    <property type="entry name" value="UNDECAPRENYL-DIPHOSPHATASE"/>
    <property type="match status" value="1"/>
</dbReference>
<dbReference type="RefSeq" id="WP_003262898.1">
    <property type="nucleotide sequence ID" value="NZ_CDQJ01000001.1"/>
</dbReference>
<keyword evidence="7" id="KW-0378">Hydrolase</keyword>
<evidence type="ECO:0000256" key="8">
    <source>
        <dbReference type="ARBA" id="ARBA00022989"/>
    </source>
</evidence>
<name>A0AAE3NCF6_RALSL</name>
<sequence length="278" mass="29901">MTTLQIIILACVQGIAELLPVSSSAHVILAEKLMGLDPTSPDMTLMLVMLHTGTMFAVIAYFWRSWRQTYFASGRAFWNNGVHVGLATIATGAVGLTLLSAIKHLVVHDAGSFEVEHLFGNTRLMAVSLGVAGILIIVSSTRSGTAAGDLNGWRALWIGAIQGLCLPFRGLSRSGATISGGMLLGVQRRRAEEFSFALAVVLTPAVIAKEGYRFYQAHAGTTHGVLPMLVPSLLGMAMSFVAGLLALRWLSRWLEQGRWYLFGCYCLVAAVAVWMFGG</sequence>
<keyword evidence="6 14" id="KW-0812">Transmembrane</keyword>
<evidence type="ECO:0000256" key="12">
    <source>
        <dbReference type="ARBA" id="ARBA00032932"/>
    </source>
</evidence>
<keyword evidence="5" id="KW-1003">Cell membrane</keyword>
<proteinExistence type="inferred from homology"/>
<evidence type="ECO:0000313" key="15">
    <source>
        <dbReference type="EMBL" id="MDB0520517.1"/>
    </source>
</evidence>
<evidence type="ECO:0000256" key="11">
    <source>
        <dbReference type="ARBA" id="ARBA00032707"/>
    </source>
</evidence>
<evidence type="ECO:0000256" key="4">
    <source>
        <dbReference type="ARBA" id="ARBA00021581"/>
    </source>
</evidence>
<evidence type="ECO:0000256" key="3">
    <source>
        <dbReference type="ARBA" id="ARBA00012374"/>
    </source>
</evidence>
<feature type="transmembrane region" description="Helical" evidence="14">
    <location>
        <begin position="84"/>
        <end position="106"/>
    </location>
</feature>
<dbReference type="EMBL" id="JAIVEX010000002">
    <property type="protein sequence ID" value="MDB0520517.1"/>
    <property type="molecule type" value="Genomic_DNA"/>
</dbReference>
<dbReference type="GO" id="GO:0050380">
    <property type="term" value="F:undecaprenyl-diphosphatase activity"/>
    <property type="evidence" value="ECO:0007669"/>
    <property type="project" value="UniProtKB-EC"/>
</dbReference>
<dbReference type="InterPro" id="IPR003824">
    <property type="entry name" value="UppP"/>
</dbReference>
<reference evidence="15" key="1">
    <citation type="submission" date="2021-09" db="EMBL/GenBank/DDBJ databases">
        <title>Genomic analysis of Ralstonia spp.</title>
        <authorList>
            <person name="Aburjaile F."/>
            <person name="Ariute J.C."/>
            <person name="Pais A.K.L."/>
            <person name="Albuquerque G.M.R."/>
            <person name="Silva A.M.F."/>
            <person name="Brenig B."/>
            <person name="Azevedo V."/>
            <person name="Matiuzzi M."/>
            <person name="Ramos R."/>
            <person name="Goes-Neto A."/>
            <person name="Soares S."/>
            <person name="Iseppon A.M.B."/>
            <person name="Souza E."/>
            <person name="Gama M."/>
        </authorList>
    </citation>
    <scope>NUCLEOTIDE SEQUENCE</scope>
    <source>
        <strain evidence="15">B4</strain>
    </source>
</reference>
<evidence type="ECO:0000313" key="16">
    <source>
        <dbReference type="Proteomes" id="UP001143674"/>
    </source>
</evidence>
<keyword evidence="10" id="KW-0046">Antibiotic resistance</keyword>
<feature type="transmembrane region" description="Helical" evidence="14">
    <location>
        <begin position="228"/>
        <end position="247"/>
    </location>
</feature>
<dbReference type="EC" id="3.6.1.27" evidence="3"/>
<dbReference type="GO" id="GO:0005886">
    <property type="term" value="C:plasma membrane"/>
    <property type="evidence" value="ECO:0007669"/>
    <property type="project" value="UniProtKB-SubCell"/>
</dbReference>
<dbReference type="Proteomes" id="UP001143674">
    <property type="component" value="Unassembled WGS sequence"/>
</dbReference>
<comment type="caution">
    <text evidence="15">The sequence shown here is derived from an EMBL/GenBank/DDBJ whole genome shotgun (WGS) entry which is preliminary data.</text>
</comment>
<protein>
    <recommendedName>
        <fullName evidence="4">Undecaprenyl-diphosphatase</fullName>
        <ecNumber evidence="3">3.6.1.27</ecNumber>
    </recommendedName>
    <alternativeName>
        <fullName evidence="12">Bacitracin resistance protein</fullName>
    </alternativeName>
    <alternativeName>
        <fullName evidence="11">Undecaprenyl pyrophosphate phosphatase</fullName>
    </alternativeName>
</protein>